<comment type="caution">
    <text evidence="2">The sequence shown here is derived from an EMBL/GenBank/DDBJ whole genome shotgun (WGS) entry which is preliminary data.</text>
</comment>
<reference evidence="2 3" key="1">
    <citation type="submission" date="2024-02" db="EMBL/GenBank/DDBJ databases">
        <title>A new putative Pannonibacter species isolated from two cases of bloodstream infections in paediatric patients.</title>
        <authorList>
            <person name="Castellana S."/>
            <person name="De Laurentiis V."/>
            <person name="Grassi M."/>
            <person name="De Leonardis F."/>
            <person name="Mosca A."/>
            <person name="De Carlo C."/>
            <person name="Sparapano E."/>
            <person name="Ronga L."/>
            <person name="Santacroce L."/>
            <person name="Chironna M."/>
            <person name="De Robertis A."/>
            <person name="Bianco A."/>
            <person name="Del Sambro L."/>
            <person name="Capozzi L."/>
            <person name="Parisi A."/>
        </authorList>
    </citation>
    <scope>NUCLEOTIDE SEQUENCE [LARGE SCALE GENOMIC DNA]</scope>
    <source>
        <strain evidence="2 3">Pt2</strain>
    </source>
</reference>
<keyword evidence="3" id="KW-1185">Reference proteome</keyword>
<accession>A0ABU7ZN76</accession>
<dbReference type="InterPro" id="IPR044922">
    <property type="entry name" value="DUF2063_N_sf"/>
</dbReference>
<organism evidence="2 3">
    <name type="scientific">Pannonibacter anstelovis</name>
    <dbReference type="NCBI Taxonomy" id="3121537"/>
    <lineage>
        <taxon>Bacteria</taxon>
        <taxon>Pseudomonadati</taxon>
        <taxon>Pseudomonadota</taxon>
        <taxon>Alphaproteobacteria</taxon>
        <taxon>Hyphomicrobiales</taxon>
        <taxon>Stappiaceae</taxon>
        <taxon>Pannonibacter</taxon>
    </lineage>
</organism>
<evidence type="ECO:0000313" key="3">
    <source>
        <dbReference type="Proteomes" id="UP001380822"/>
    </source>
</evidence>
<evidence type="ECO:0000313" key="2">
    <source>
        <dbReference type="EMBL" id="MEH0096635.1"/>
    </source>
</evidence>
<sequence length="259" mass="27389">MAEQASVSGAAFAAALMRADLPVPQDVTGPDGAPAPKRFGVYRNNVIVSLTEALMATYPALVRLLGEEYFRALARLYVSAEPPSSPVLLTYGGSFSSFIAGFPPLAGYPYLPDVARLEWAWLEAYHAADRTSLDPGQLAAVPPEQLGALRFTLHPSCHLVVSPYPVLDLVRANRFELEGGVEVDPGQGQSVLLTRPRIDVILHPLEEGEAAFMTALTAGEYLAEAAGSALAVDPAFDLAAAIGLLLRSGAACECQIDLA</sequence>
<dbReference type="GO" id="GO:0003677">
    <property type="term" value="F:DNA binding"/>
    <property type="evidence" value="ECO:0007669"/>
    <property type="project" value="UniProtKB-KW"/>
</dbReference>
<keyword evidence="2" id="KW-0238">DNA-binding</keyword>
<dbReference type="RefSeq" id="WP_334251864.1">
    <property type="nucleotide sequence ID" value="NZ_JBAKBE010000005.1"/>
</dbReference>
<dbReference type="InterPro" id="IPR018640">
    <property type="entry name" value="DUF2063"/>
</dbReference>
<evidence type="ECO:0000259" key="1">
    <source>
        <dbReference type="Pfam" id="PF09836"/>
    </source>
</evidence>
<protein>
    <submittedName>
        <fullName evidence="2">DNA-binding domain-containing protein</fullName>
    </submittedName>
</protein>
<dbReference type="EMBL" id="JBAKBE010000005">
    <property type="protein sequence ID" value="MEH0096635.1"/>
    <property type="molecule type" value="Genomic_DNA"/>
</dbReference>
<dbReference type="Pfam" id="PF09836">
    <property type="entry name" value="DUF2063"/>
    <property type="match status" value="1"/>
</dbReference>
<feature type="domain" description="Putative DNA-binding" evidence="1">
    <location>
        <begin position="11"/>
        <end position="99"/>
    </location>
</feature>
<gene>
    <name evidence="2" type="ORF">V6L76_10245</name>
</gene>
<dbReference type="Gene3D" id="1.10.150.690">
    <property type="entry name" value="DUF2063"/>
    <property type="match status" value="1"/>
</dbReference>
<proteinExistence type="predicted"/>
<name>A0ABU7ZN76_9HYPH</name>
<dbReference type="Proteomes" id="UP001380822">
    <property type="component" value="Unassembled WGS sequence"/>
</dbReference>